<dbReference type="AlphaFoldDB" id="A0A9D4MRZ0"/>
<protein>
    <submittedName>
        <fullName evidence="2">Uncharacterized protein</fullName>
    </submittedName>
</protein>
<evidence type="ECO:0000256" key="1">
    <source>
        <dbReference type="SAM" id="MobiDB-lite"/>
    </source>
</evidence>
<sequence length="100" mass="11435">MDIFSDIPKANPKEKKTKQKTSAAPSKTIFKDDLGVEVQHVYRWRACSSPECTSAVSMAEEGYIYQHIQELTLFTYYLMLDGDRNNKFKKIGEDTSEFGS</sequence>
<evidence type="ECO:0000313" key="2">
    <source>
        <dbReference type="EMBL" id="KAH3880864.1"/>
    </source>
</evidence>
<dbReference type="EMBL" id="JAIWYP010000001">
    <property type="protein sequence ID" value="KAH3880864.1"/>
    <property type="molecule type" value="Genomic_DNA"/>
</dbReference>
<organism evidence="2 3">
    <name type="scientific">Dreissena polymorpha</name>
    <name type="common">Zebra mussel</name>
    <name type="synonym">Mytilus polymorpha</name>
    <dbReference type="NCBI Taxonomy" id="45954"/>
    <lineage>
        <taxon>Eukaryota</taxon>
        <taxon>Metazoa</taxon>
        <taxon>Spiralia</taxon>
        <taxon>Lophotrochozoa</taxon>
        <taxon>Mollusca</taxon>
        <taxon>Bivalvia</taxon>
        <taxon>Autobranchia</taxon>
        <taxon>Heteroconchia</taxon>
        <taxon>Euheterodonta</taxon>
        <taxon>Imparidentia</taxon>
        <taxon>Neoheterodontei</taxon>
        <taxon>Myida</taxon>
        <taxon>Dreissenoidea</taxon>
        <taxon>Dreissenidae</taxon>
        <taxon>Dreissena</taxon>
    </lineage>
</organism>
<reference evidence="2" key="1">
    <citation type="journal article" date="2019" name="bioRxiv">
        <title>The Genome of the Zebra Mussel, Dreissena polymorpha: A Resource for Invasive Species Research.</title>
        <authorList>
            <person name="McCartney M.A."/>
            <person name="Auch B."/>
            <person name="Kono T."/>
            <person name="Mallez S."/>
            <person name="Zhang Y."/>
            <person name="Obille A."/>
            <person name="Becker A."/>
            <person name="Abrahante J.E."/>
            <person name="Garbe J."/>
            <person name="Badalamenti J.P."/>
            <person name="Herman A."/>
            <person name="Mangelson H."/>
            <person name="Liachko I."/>
            <person name="Sullivan S."/>
            <person name="Sone E.D."/>
            <person name="Koren S."/>
            <person name="Silverstein K.A.T."/>
            <person name="Beckman K.B."/>
            <person name="Gohl D.M."/>
        </authorList>
    </citation>
    <scope>NUCLEOTIDE SEQUENCE</scope>
    <source>
        <strain evidence="2">Duluth1</strain>
        <tissue evidence="2">Whole animal</tissue>
    </source>
</reference>
<feature type="region of interest" description="Disordered" evidence="1">
    <location>
        <begin position="1"/>
        <end position="24"/>
    </location>
</feature>
<comment type="caution">
    <text evidence="2">The sequence shown here is derived from an EMBL/GenBank/DDBJ whole genome shotgun (WGS) entry which is preliminary data.</text>
</comment>
<name>A0A9D4MRZ0_DREPO</name>
<proteinExistence type="predicted"/>
<evidence type="ECO:0000313" key="3">
    <source>
        <dbReference type="Proteomes" id="UP000828390"/>
    </source>
</evidence>
<reference evidence="2" key="2">
    <citation type="submission" date="2020-11" db="EMBL/GenBank/DDBJ databases">
        <authorList>
            <person name="McCartney M.A."/>
            <person name="Auch B."/>
            <person name="Kono T."/>
            <person name="Mallez S."/>
            <person name="Becker A."/>
            <person name="Gohl D.M."/>
            <person name="Silverstein K.A.T."/>
            <person name="Koren S."/>
            <person name="Bechman K.B."/>
            <person name="Herman A."/>
            <person name="Abrahante J.E."/>
            <person name="Garbe J."/>
        </authorList>
    </citation>
    <scope>NUCLEOTIDE SEQUENCE</scope>
    <source>
        <strain evidence="2">Duluth1</strain>
        <tissue evidence="2">Whole animal</tissue>
    </source>
</reference>
<gene>
    <name evidence="2" type="ORF">DPMN_004786</name>
</gene>
<dbReference type="Proteomes" id="UP000828390">
    <property type="component" value="Unassembled WGS sequence"/>
</dbReference>
<keyword evidence="3" id="KW-1185">Reference proteome</keyword>
<accession>A0A9D4MRZ0</accession>